<protein>
    <submittedName>
        <fullName evidence="2">UDP-glucose 4-epimerase</fullName>
    </submittedName>
</protein>
<dbReference type="EMBL" id="MK473643">
    <property type="protein sequence ID" value="QFF90349.1"/>
    <property type="molecule type" value="Genomic_DNA"/>
</dbReference>
<dbReference type="PANTHER" id="PTHR43245:SF58">
    <property type="entry name" value="BLL5923 PROTEIN"/>
    <property type="match status" value="1"/>
</dbReference>
<dbReference type="PANTHER" id="PTHR43245">
    <property type="entry name" value="BIFUNCTIONAL POLYMYXIN RESISTANCE PROTEIN ARNA"/>
    <property type="match status" value="1"/>
</dbReference>
<dbReference type="EMBL" id="MK473642">
    <property type="protein sequence ID" value="QFF90340.1"/>
    <property type="molecule type" value="Genomic_DNA"/>
</dbReference>
<dbReference type="RefSeq" id="WP_029864981.1">
    <property type="nucleotide sequence ID" value="NZ_JAMPYU010000013.1"/>
</dbReference>
<feature type="domain" description="NAD-dependent epimerase/dehydratase" evidence="1">
    <location>
        <begin position="5"/>
        <end position="215"/>
    </location>
</feature>
<dbReference type="Pfam" id="PF01370">
    <property type="entry name" value="Epimerase"/>
    <property type="match status" value="1"/>
</dbReference>
<dbReference type="SUPFAM" id="SSF51735">
    <property type="entry name" value="NAD(P)-binding Rossmann-fold domains"/>
    <property type="match status" value="1"/>
</dbReference>
<reference evidence="2" key="1">
    <citation type="journal article" date="2019" name="Int. J. Food Microbiol.">
        <title>Developing a novel molecular serotyping system based on capsular polysaccharide synthesis gene clusters of Vibrio parahaemolyticus.</title>
        <authorList>
            <person name="Pang Y."/>
            <person name="Guo X."/>
            <person name="Tian X."/>
            <person name="Liu F."/>
            <person name="Wang L."/>
            <person name="Wu J."/>
            <person name="Zhang S."/>
            <person name="Li S."/>
            <person name="Liu B."/>
        </authorList>
    </citation>
    <scope>NUCLEOTIDE SEQUENCE</scope>
    <source>
        <strain evidence="2">G2884</strain>
        <strain evidence="3">G3558</strain>
    </source>
</reference>
<proteinExistence type="predicted"/>
<dbReference type="InterPro" id="IPR050177">
    <property type="entry name" value="Lipid_A_modif_metabolic_enz"/>
</dbReference>
<name>A0A5P5X548_VIBPH</name>
<evidence type="ECO:0000313" key="3">
    <source>
        <dbReference type="EMBL" id="QFF90349.1"/>
    </source>
</evidence>
<gene>
    <name evidence="2" type="primary">galE</name>
</gene>
<evidence type="ECO:0000259" key="1">
    <source>
        <dbReference type="Pfam" id="PF01370"/>
    </source>
</evidence>
<dbReference type="InterPro" id="IPR036291">
    <property type="entry name" value="NAD(P)-bd_dom_sf"/>
</dbReference>
<dbReference type="AlphaFoldDB" id="A0A5P5X548"/>
<accession>A0A5P5X548</accession>
<organism evidence="2">
    <name type="scientific">Vibrio parahaemolyticus</name>
    <dbReference type="NCBI Taxonomy" id="670"/>
    <lineage>
        <taxon>Bacteria</taxon>
        <taxon>Pseudomonadati</taxon>
        <taxon>Pseudomonadota</taxon>
        <taxon>Gammaproteobacteria</taxon>
        <taxon>Vibrionales</taxon>
        <taxon>Vibrionaceae</taxon>
        <taxon>Vibrio</taxon>
    </lineage>
</organism>
<dbReference type="Gene3D" id="3.40.50.720">
    <property type="entry name" value="NAD(P)-binding Rossmann-like Domain"/>
    <property type="match status" value="1"/>
</dbReference>
<evidence type="ECO:0000313" key="2">
    <source>
        <dbReference type="EMBL" id="QFF90340.1"/>
    </source>
</evidence>
<sequence>MEKLLITGSTGFIGRQLLGVVENPRCVVRADEKHSLSNCFTVTNIDENTDWTGAFDGIEAIIHLAGVAHVNGEKDEAIFQSVNTKGTLALARQAASSGVRRFVFVSSIGVNGTRTVGVPFSPYEPPNPHNAYSTSKFDAEVGLKKIEAETGLEVVVVRPTLVYGPNAPGNFNSLVKLVQKLPVLPFGLADNRRDFIAVQNLVDLLITCVTHPNASGNTFLASDFETVSIKKFTNAISRGLGKSTLQIPLPISLMRLIGKITGKSTVIEQLYGDLEVDSSNLKEVLGWTPPLTMKQAMLLLNNSSR</sequence>
<dbReference type="InterPro" id="IPR001509">
    <property type="entry name" value="Epimerase_deHydtase"/>
</dbReference>